<keyword evidence="6 12" id="KW-0548">Nucleotidyltransferase</keyword>
<dbReference type="SUPFAM" id="SSF54197">
    <property type="entry name" value="HIT-like"/>
    <property type="match status" value="2"/>
</dbReference>
<dbReference type="EC" id="2.7.7.12" evidence="12"/>
<dbReference type="KEGG" id="goe:100900426"/>
<feature type="compositionally biased region" description="Basic and acidic residues" evidence="13">
    <location>
        <begin position="33"/>
        <end position="43"/>
    </location>
</feature>
<comment type="catalytic activity">
    <reaction evidence="1 12">
        <text>alpha-D-galactose 1-phosphate + UDP-alpha-D-glucose = alpha-D-glucose 1-phosphate + UDP-alpha-D-galactose</text>
        <dbReference type="Rhea" id="RHEA:13989"/>
        <dbReference type="ChEBI" id="CHEBI:58336"/>
        <dbReference type="ChEBI" id="CHEBI:58601"/>
        <dbReference type="ChEBI" id="CHEBI:58885"/>
        <dbReference type="ChEBI" id="CHEBI:66914"/>
        <dbReference type="EC" id="2.7.7.12"/>
    </reaction>
</comment>
<comment type="similarity">
    <text evidence="4 12">Belongs to the galactose-1-phosphate uridylyltransferase type 1 family.</text>
</comment>
<evidence type="ECO:0000259" key="15">
    <source>
        <dbReference type="Pfam" id="PF02744"/>
    </source>
</evidence>
<comment type="cofactor">
    <cofactor evidence="2">
        <name>Zn(2+)</name>
        <dbReference type="ChEBI" id="CHEBI:29105"/>
    </cofactor>
</comment>
<dbReference type="Pfam" id="PF01087">
    <property type="entry name" value="GalP_UDP_transf"/>
    <property type="match status" value="1"/>
</dbReference>
<evidence type="ECO:0000259" key="14">
    <source>
        <dbReference type="Pfam" id="PF01087"/>
    </source>
</evidence>
<dbReference type="GO" id="GO:0005737">
    <property type="term" value="C:cytoplasm"/>
    <property type="evidence" value="ECO:0007669"/>
    <property type="project" value="TreeGrafter"/>
</dbReference>
<sequence length="346" mass="40283">MAFDANKHPHTRYNPLRDEWVLVSPQRTQRPWLGEKADQKKADVPLNNPLSPGAVRPNGQLNPEYKGTWWFINDFPALLEDCPLPPTDDGDDNELFRMGTGRGRCEVLCFHPDPSLTLAKMSLADIETVINAWTERYAELSKTFEWVMLFENRGAIMGSSNPHPHGQIWSSMYLPNEPRIKDRCQRAYFEKHGRPLLVDYLQRELAKDERIVCQNENFVVLVPFWAIWPYETMLLPKRHVQEITDLTSVERKDLARIMKELLIKYDNLFETEFPYSMGWHGYKGEHWQLHALYLPPLLRSATIKKHQVGYELLAQAQRDISPETAAQILRDLDGGTRFENREEVAK</sequence>
<dbReference type="GO" id="GO:0008270">
    <property type="term" value="F:zinc ion binding"/>
    <property type="evidence" value="ECO:0007669"/>
    <property type="project" value="InterPro"/>
</dbReference>
<dbReference type="PANTHER" id="PTHR11943:SF1">
    <property type="entry name" value="GALACTOSE-1-PHOSPHATE URIDYLYLTRANSFERASE"/>
    <property type="match status" value="1"/>
</dbReference>
<dbReference type="PANTHER" id="PTHR11943">
    <property type="entry name" value="GALACTOSE-1-PHOSPHATE URIDYLYLTRANSFERASE"/>
    <property type="match status" value="1"/>
</dbReference>
<keyword evidence="16" id="KW-1185">Reference proteome</keyword>
<evidence type="ECO:0000256" key="6">
    <source>
        <dbReference type="ARBA" id="ARBA00022695"/>
    </source>
</evidence>
<dbReference type="CDD" id="cd00608">
    <property type="entry name" value="GalT"/>
    <property type="match status" value="1"/>
</dbReference>
<evidence type="ECO:0000256" key="11">
    <source>
        <dbReference type="PIRSR" id="PIRSR000808-1"/>
    </source>
</evidence>
<dbReference type="GeneID" id="100900426"/>
<feature type="domain" description="Galactose-1-phosphate uridyl transferase N-terminal" evidence="14">
    <location>
        <begin position="3"/>
        <end position="175"/>
    </location>
</feature>
<keyword evidence="8" id="KW-0862">Zinc</keyword>
<dbReference type="FunFam" id="3.30.428.10:FF:000001">
    <property type="entry name" value="Galactose-1-phosphate uridylyltransferase"/>
    <property type="match status" value="1"/>
</dbReference>
<evidence type="ECO:0000256" key="9">
    <source>
        <dbReference type="ARBA" id="ARBA00023144"/>
    </source>
</evidence>
<dbReference type="PROSITE" id="PS00117">
    <property type="entry name" value="GAL_P_UDP_TRANSF_I"/>
    <property type="match status" value="1"/>
</dbReference>
<evidence type="ECO:0000256" key="3">
    <source>
        <dbReference type="ARBA" id="ARBA00004947"/>
    </source>
</evidence>
<reference evidence="17" key="1">
    <citation type="submission" date="2025-08" db="UniProtKB">
        <authorList>
            <consortium name="RefSeq"/>
        </authorList>
    </citation>
    <scope>IDENTIFICATION</scope>
</reference>
<dbReference type="PIRSF" id="PIRSF000808">
    <property type="entry name" value="GalT"/>
    <property type="match status" value="1"/>
</dbReference>
<dbReference type="GO" id="GO:0008108">
    <property type="term" value="F:UDP-glucose:hexose-1-phosphate uridylyltransferase activity"/>
    <property type="evidence" value="ECO:0007669"/>
    <property type="project" value="UniProtKB-EC"/>
</dbReference>
<feature type="region of interest" description="Disordered" evidence="13">
    <location>
        <begin position="33"/>
        <end position="58"/>
    </location>
</feature>
<evidence type="ECO:0000256" key="10">
    <source>
        <dbReference type="ARBA" id="ARBA00023277"/>
    </source>
</evidence>
<dbReference type="InterPro" id="IPR001937">
    <property type="entry name" value="GalP_UDPtransf1"/>
</dbReference>
<comment type="pathway">
    <text evidence="3 12">Carbohydrate metabolism; galactose metabolism.</text>
</comment>
<evidence type="ECO:0000256" key="5">
    <source>
        <dbReference type="ARBA" id="ARBA00022679"/>
    </source>
</evidence>
<dbReference type="AlphaFoldDB" id="A0AAJ6W025"/>
<evidence type="ECO:0000313" key="17">
    <source>
        <dbReference type="RefSeq" id="XP_003748239.1"/>
    </source>
</evidence>
<name>A0AAJ6W025_9ACAR</name>
<dbReference type="GO" id="GO:0033499">
    <property type="term" value="P:galactose catabolic process via UDP-galactose, Leloir pathway"/>
    <property type="evidence" value="ECO:0007669"/>
    <property type="project" value="TreeGrafter"/>
</dbReference>
<proteinExistence type="inferred from homology"/>
<protein>
    <recommendedName>
        <fullName evidence="12">Galactose-1-phosphate uridylyltransferase</fullName>
        <ecNumber evidence="12">2.7.7.12</ecNumber>
    </recommendedName>
</protein>
<organism evidence="16 17">
    <name type="scientific">Galendromus occidentalis</name>
    <name type="common">western predatory mite</name>
    <dbReference type="NCBI Taxonomy" id="34638"/>
    <lineage>
        <taxon>Eukaryota</taxon>
        <taxon>Metazoa</taxon>
        <taxon>Ecdysozoa</taxon>
        <taxon>Arthropoda</taxon>
        <taxon>Chelicerata</taxon>
        <taxon>Arachnida</taxon>
        <taxon>Acari</taxon>
        <taxon>Parasitiformes</taxon>
        <taxon>Mesostigmata</taxon>
        <taxon>Gamasina</taxon>
        <taxon>Phytoseioidea</taxon>
        <taxon>Phytoseiidae</taxon>
        <taxon>Typhlodrominae</taxon>
        <taxon>Galendromus</taxon>
    </lineage>
</organism>
<evidence type="ECO:0000313" key="16">
    <source>
        <dbReference type="Proteomes" id="UP000694867"/>
    </source>
</evidence>
<gene>
    <name evidence="17" type="primary">LOC100900426</name>
</gene>
<feature type="domain" description="Galactose-1-phosphate uridyl transferase C-terminal" evidence="15">
    <location>
        <begin position="183"/>
        <end position="333"/>
    </location>
</feature>
<evidence type="ECO:0000256" key="7">
    <source>
        <dbReference type="ARBA" id="ARBA00022723"/>
    </source>
</evidence>
<keyword evidence="10 12" id="KW-0119">Carbohydrate metabolism</keyword>
<keyword evidence="5 12" id="KW-0808">Transferase</keyword>
<keyword evidence="7 12" id="KW-0479">Metal-binding</keyword>
<dbReference type="InterPro" id="IPR005850">
    <property type="entry name" value="GalP_Utransf_C"/>
</dbReference>
<dbReference type="CTD" id="2592"/>
<dbReference type="RefSeq" id="XP_003748239.1">
    <property type="nucleotide sequence ID" value="XM_003748191.2"/>
</dbReference>
<evidence type="ECO:0000256" key="2">
    <source>
        <dbReference type="ARBA" id="ARBA00001947"/>
    </source>
</evidence>
<dbReference type="InterPro" id="IPR019779">
    <property type="entry name" value="GalP_UDPtransf1_His-AS"/>
</dbReference>
<dbReference type="NCBIfam" id="NF008724">
    <property type="entry name" value="PRK11720.1"/>
    <property type="match status" value="1"/>
</dbReference>
<evidence type="ECO:0000256" key="1">
    <source>
        <dbReference type="ARBA" id="ARBA00001107"/>
    </source>
</evidence>
<keyword evidence="9 12" id="KW-0299">Galactose metabolism</keyword>
<evidence type="ECO:0000256" key="8">
    <source>
        <dbReference type="ARBA" id="ARBA00022833"/>
    </source>
</evidence>
<dbReference type="Gene3D" id="3.30.428.10">
    <property type="entry name" value="HIT-like"/>
    <property type="match status" value="2"/>
</dbReference>
<feature type="active site" description="Tele-UMP-histidine intermediate" evidence="11">
    <location>
        <position position="165"/>
    </location>
</feature>
<dbReference type="Proteomes" id="UP000694867">
    <property type="component" value="Unplaced"/>
</dbReference>
<dbReference type="InterPro" id="IPR036265">
    <property type="entry name" value="HIT-like_sf"/>
</dbReference>
<evidence type="ECO:0000256" key="12">
    <source>
        <dbReference type="RuleBase" id="RU000506"/>
    </source>
</evidence>
<dbReference type="InterPro" id="IPR005849">
    <property type="entry name" value="GalP_Utransf_N"/>
</dbReference>
<accession>A0AAJ6W025</accession>
<dbReference type="NCBIfam" id="TIGR00209">
    <property type="entry name" value="galT_1"/>
    <property type="match status" value="1"/>
</dbReference>
<evidence type="ECO:0000256" key="13">
    <source>
        <dbReference type="SAM" id="MobiDB-lite"/>
    </source>
</evidence>
<evidence type="ECO:0000256" key="4">
    <source>
        <dbReference type="ARBA" id="ARBA00010951"/>
    </source>
</evidence>
<dbReference type="Pfam" id="PF02744">
    <property type="entry name" value="GalP_UDP_tr_C"/>
    <property type="match status" value="1"/>
</dbReference>